<dbReference type="InParanoid" id="A0A139WJ98"/>
<reference evidence="3 4" key="1">
    <citation type="journal article" date="2008" name="Nature">
        <title>The genome of the model beetle and pest Tribolium castaneum.</title>
        <authorList>
            <consortium name="Tribolium Genome Sequencing Consortium"/>
            <person name="Richards S."/>
            <person name="Gibbs R.A."/>
            <person name="Weinstock G.M."/>
            <person name="Brown S.J."/>
            <person name="Denell R."/>
            <person name="Beeman R.W."/>
            <person name="Gibbs R."/>
            <person name="Beeman R.W."/>
            <person name="Brown S.J."/>
            <person name="Bucher G."/>
            <person name="Friedrich M."/>
            <person name="Grimmelikhuijzen C.J."/>
            <person name="Klingler M."/>
            <person name="Lorenzen M."/>
            <person name="Richards S."/>
            <person name="Roth S."/>
            <person name="Schroder R."/>
            <person name="Tautz D."/>
            <person name="Zdobnov E.M."/>
            <person name="Muzny D."/>
            <person name="Gibbs R.A."/>
            <person name="Weinstock G.M."/>
            <person name="Attaway T."/>
            <person name="Bell S."/>
            <person name="Buhay C.J."/>
            <person name="Chandrabose M.N."/>
            <person name="Chavez D."/>
            <person name="Clerk-Blankenburg K.P."/>
            <person name="Cree A."/>
            <person name="Dao M."/>
            <person name="Davis C."/>
            <person name="Chacko J."/>
            <person name="Dinh H."/>
            <person name="Dugan-Rocha S."/>
            <person name="Fowler G."/>
            <person name="Garner T.T."/>
            <person name="Garnes J."/>
            <person name="Gnirke A."/>
            <person name="Hawes A."/>
            <person name="Hernandez J."/>
            <person name="Hines S."/>
            <person name="Holder M."/>
            <person name="Hume J."/>
            <person name="Jhangiani S.N."/>
            <person name="Joshi V."/>
            <person name="Khan Z.M."/>
            <person name="Jackson L."/>
            <person name="Kovar C."/>
            <person name="Kowis A."/>
            <person name="Lee S."/>
            <person name="Lewis L.R."/>
            <person name="Margolis J."/>
            <person name="Morgan M."/>
            <person name="Nazareth L.V."/>
            <person name="Nguyen N."/>
            <person name="Okwuonu G."/>
            <person name="Parker D."/>
            <person name="Richards S."/>
            <person name="Ruiz S.J."/>
            <person name="Santibanez J."/>
            <person name="Savard J."/>
            <person name="Scherer S.E."/>
            <person name="Schneider B."/>
            <person name="Sodergren E."/>
            <person name="Tautz D."/>
            <person name="Vattahil S."/>
            <person name="Villasana D."/>
            <person name="White C.S."/>
            <person name="Wright R."/>
            <person name="Park Y."/>
            <person name="Beeman R.W."/>
            <person name="Lord J."/>
            <person name="Oppert B."/>
            <person name="Lorenzen M."/>
            <person name="Brown S."/>
            <person name="Wang L."/>
            <person name="Savard J."/>
            <person name="Tautz D."/>
            <person name="Richards S."/>
            <person name="Weinstock G."/>
            <person name="Gibbs R.A."/>
            <person name="Liu Y."/>
            <person name="Worley K."/>
            <person name="Weinstock G."/>
            <person name="Elsik C.G."/>
            <person name="Reese J.T."/>
            <person name="Elhaik E."/>
            <person name="Landan G."/>
            <person name="Graur D."/>
            <person name="Arensburger P."/>
            <person name="Atkinson P."/>
            <person name="Beeman R.W."/>
            <person name="Beidler J."/>
            <person name="Brown S.J."/>
            <person name="Demuth J.P."/>
            <person name="Drury D.W."/>
            <person name="Du Y.Z."/>
            <person name="Fujiwara H."/>
            <person name="Lorenzen M."/>
            <person name="Maselli V."/>
            <person name="Osanai M."/>
            <person name="Park Y."/>
            <person name="Robertson H.M."/>
            <person name="Tu Z."/>
            <person name="Wang J.J."/>
            <person name="Wang S."/>
            <person name="Richards S."/>
            <person name="Song H."/>
            <person name="Zhang L."/>
            <person name="Sodergren E."/>
            <person name="Werner D."/>
            <person name="Stanke M."/>
            <person name="Morgenstern B."/>
            <person name="Solovyev V."/>
            <person name="Kosarev P."/>
            <person name="Brown G."/>
            <person name="Chen H.C."/>
            <person name="Ermolaeva O."/>
            <person name="Hlavina W."/>
            <person name="Kapustin Y."/>
            <person name="Kiryutin B."/>
            <person name="Kitts P."/>
            <person name="Maglott D."/>
            <person name="Pruitt K."/>
            <person name="Sapojnikov V."/>
            <person name="Souvorov A."/>
            <person name="Mackey A.J."/>
            <person name="Waterhouse R.M."/>
            <person name="Wyder S."/>
            <person name="Zdobnov E.M."/>
            <person name="Zdobnov E.M."/>
            <person name="Wyder S."/>
            <person name="Kriventseva E.V."/>
            <person name="Kadowaki T."/>
            <person name="Bork P."/>
            <person name="Aranda M."/>
            <person name="Bao R."/>
            <person name="Beermann A."/>
            <person name="Berns N."/>
            <person name="Bolognesi R."/>
            <person name="Bonneton F."/>
            <person name="Bopp D."/>
            <person name="Brown S.J."/>
            <person name="Bucher G."/>
            <person name="Butts T."/>
            <person name="Chaumot A."/>
            <person name="Denell R.E."/>
            <person name="Ferrier D.E."/>
            <person name="Friedrich M."/>
            <person name="Gordon C.M."/>
            <person name="Jindra M."/>
            <person name="Klingler M."/>
            <person name="Lan Q."/>
            <person name="Lattorff H.M."/>
            <person name="Laudet V."/>
            <person name="von Levetsow C."/>
            <person name="Liu Z."/>
            <person name="Lutz R."/>
            <person name="Lynch J.A."/>
            <person name="da Fonseca R.N."/>
            <person name="Posnien N."/>
            <person name="Reuter R."/>
            <person name="Roth S."/>
            <person name="Savard J."/>
            <person name="Schinko J.B."/>
            <person name="Schmitt C."/>
            <person name="Schoppmeier M."/>
            <person name="Schroder R."/>
            <person name="Shippy T.D."/>
            <person name="Simonnet F."/>
            <person name="Marques-Souza H."/>
            <person name="Tautz D."/>
            <person name="Tomoyasu Y."/>
            <person name="Trauner J."/>
            <person name="Van der Zee M."/>
            <person name="Vervoort M."/>
            <person name="Wittkopp N."/>
            <person name="Wimmer E.A."/>
            <person name="Yang X."/>
            <person name="Jones A.K."/>
            <person name="Sattelle D.B."/>
            <person name="Ebert P.R."/>
            <person name="Nelson D."/>
            <person name="Scott J.G."/>
            <person name="Beeman R.W."/>
            <person name="Muthukrishnan S."/>
            <person name="Kramer K.J."/>
            <person name="Arakane Y."/>
            <person name="Beeman R.W."/>
            <person name="Zhu Q."/>
            <person name="Hogenkamp D."/>
            <person name="Dixit R."/>
            <person name="Oppert B."/>
            <person name="Jiang H."/>
            <person name="Zou Z."/>
            <person name="Marshall J."/>
            <person name="Elpidina E."/>
            <person name="Vinokurov K."/>
            <person name="Oppert C."/>
            <person name="Zou Z."/>
            <person name="Evans J."/>
            <person name="Lu Z."/>
            <person name="Zhao P."/>
            <person name="Sumathipala N."/>
            <person name="Altincicek B."/>
            <person name="Vilcinskas A."/>
            <person name="Williams M."/>
            <person name="Hultmark D."/>
            <person name="Hetru C."/>
            <person name="Jiang H."/>
            <person name="Grimmelikhuijzen C.J."/>
            <person name="Hauser F."/>
            <person name="Cazzamali G."/>
            <person name="Williamson M."/>
            <person name="Park Y."/>
            <person name="Li B."/>
            <person name="Tanaka Y."/>
            <person name="Predel R."/>
            <person name="Neupert S."/>
            <person name="Schachtner J."/>
            <person name="Verleyen P."/>
            <person name="Raible F."/>
            <person name="Bork P."/>
            <person name="Friedrich M."/>
            <person name="Walden K.K."/>
            <person name="Robertson H.M."/>
            <person name="Angeli S."/>
            <person name="Foret S."/>
            <person name="Bucher G."/>
            <person name="Schuetz S."/>
            <person name="Maleszka R."/>
            <person name="Wimmer E.A."/>
            <person name="Beeman R.W."/>
            <person name="Lorenzen M."/>
            <person name="Tomoyasu Y."/>
            <person name="Miller S.C."/>
            <person name="Grossmann D."/>
            <person name="Bucher G."/>
        </authorList>
    </citation>
    <scope>NUCLEOTIDE SEQUENCE [LARGE SCALE GENOMIC DNA]</scope>
    <source>
        <strain evidence="3 4">Georgia GA2</strain>
    </source>
</reference>
<protein>
    <recommendedName>
        <fullName evidence="5">Protein TsetseEP domain-containing protein</fullName>
    </recommendedName>
</protein>
<evidence type="ECO:0000313" key="4">
    <source>
        <dbReference type="Proteomes" id="UP000007266"/>
    </source>
</evidence>
<feature type="signal peptide" evidence="2">
    <location>
        <begin position="1"/>
        <end position="16"/>
    </location>
</feature>
<accession>A0A139WJ98</accession>
<dbReference type="OrthoDB" id="10460402at2759"/>
<evidence type="ECO:0000256" key="1">
    <source>
        <dbReference type="SAM" id="Coils"/>
    </source>
</evidence>
<keyword evidence="2" id="KW-0732">Signal</keyword>
<evidence type="ECO:0008006" key="5">
    <source>
        <dbReference type="Google" id="ProtNLM"/>
    </source>
</evidence>
<evidence type="ECO:0000313" key="3">
    <source>
        <dbReference type="EMBL" id="KYB27972.1"/>
    </source>
</evidence>
<gene>
    <name evidence="3" type="primary">AUGUSTUS-3.0.2_32820</name>
    <name evidence="3" type="ORF">TcasGA2_TC032820</name>
</gene>
<feature type="coiled-coil region" evidence="1">
    <location>
        <begin position="37"/>
        <end position="64"/>
    </location>
</feature>
<evidence type="ECO:0000256" key="2">
    <source>
        <dbReference type="SAM" id="SignalP"/>
    </source>
</evidence>
<feature type="chain" id="PRO_5007300015" description="Protein TsetseEP domain-containing protein" evidence="2">
    <location>
        <begin position="17"/>
        <end position="227"/>
    </location>
</feature>
<dbReference type="Proteomes" id="UP000007266">
    <property type="component" value="Linkage group 4"/>
</dbReference>
<sequence>MLFYLVFCATITQISSLELKLIATLKNDLKILENTIRSSLSSSLDLVEKQLEELGEKSSDVANEAISLLEEHSLDIAENVHLYVRAFSDNEYNVSGCYEGLDDAIKSIHEKGTSKIRASVNKILAQDNQVIISVIPVLTNVQNKTVEIKKILQNCIFESDSKCVYALLGEISNYRHIVPSILETVVNRLQMHVKILESQIVTEVQRIVNGVVGAYTDILFNFLQCIM</sequence>
<dbReference type="AlphaFoldDB" id="A0A139WJ98"/>
<reference evidence="3 4" key="2">
    <citation type="journal article" date="2010" name="Nucleic Acids Res.">
        <title>BeetleBase in 2010: revisions to provide comprehensive genomic information for Tribolium castaneum.</title>
        <authorList>
            <person name="Kim H.S."/>
            <person name="Murphy T."/>
            <person name="Xia J."/>
            <person name="Caragea D."/>
            <person name="Park Y."/>
            <person name="Beeman R.W."/>
            <person name="Lorenzen M.D."/>
            <person name="Butcher S."/>
            <person name="Manak J.R."/>
            <person name="Brown S.J."/>
        </authorList>
    </citation>
    <scope>GENOME REANNOTATION</scope>
    <source>
        <strain evidence="3 4">Georgia GA2</strain>
    </source>
</reference>
<proteinExistence type="predicted"/>
<dbReference type="KEGG" id="tca:107397776"/>
<keyword evidence="4" id="KW-1185">Reference proteome</keyword>
<keyword evidence="1" id="KW-0175">Coiled coil</keyword>
<dbReference type="EMBL" id="KQ971338">
    <property type="protein sequence ID" value="KYB27972.1"/>
    <property type="molecule type" value="Genomic_DNA"/>
</dbReference>
<organism evidence="3 4">
    <name type="scientific">Tribolium castaneum</name>
    <name type="common">Red flour beetle</name>
    <dbReference type="NCBI Taxonomy" id="7070"/>
    <lineage>
        <taxon>Eukaryota</taxon>
        <taxon>Metazoa</taxon>
        <taxon>Ecdysozoa</taxon>
        <taxon>Arthropoda</taxon>
        <taxon>Hexapoda</taxon>
        <taxon>Insecta</taxon>
        <taxon>Pterygota</taxon>
        <taxon>Neoptera</taxon>
        <taxon>Endopterygota</taxon>
        <taxon>Coleoptera</taxon>
        <taxon>Polyphaga</taxon>
        <taxon>Cucujiformia</taxon>
        <taxon>Tenebrionidae</taxon>
        <taxon>Tenebrionidae incertae sedis</taxon>
        <taxon>Tribolium</taxon>
    </lineage>
</organism>
<name>A0A139WJ98_TRICA</name>